<dbReference type="EMBL" id="SWBM01000004">
    <property type="protein sequence ID" value="TKC15669.1"/>
    <property type="molecule type" value="Genomic_DNA"/>
</dbReference>
<dbReference type="PANTHER" id="PTHR30404">
    <property type="entry name" value="N-ACETYLMURAMOYL-L-ALANINE AMIDASE"/>
    <property type="match status" value="1"/>
</dbReference>
<dbReference type="SUPFAM" id="SSF47090">
    <property type="entry name" value="PGBD-like"/>
    <property type="match status" value="1"/>
</dbReference>
<dbReference type="InterPro" id="IPR002477">
    <property type="entry name" value="Peptidoglycan-bd-like"/>
</dbReference>
<name>A0A4U1D063_9BACI</name>
<dbReference type="Proteomes" id="UP000307756">
    <property type="component" value="Unassembled WGS sequence"/>
</dbReference>
<dbReference type="InterPro" id="IPR050695">
    <property type="entry name" value="N-acetylmuramoyl_amidase_3"/>
</dbReference>
<dbReference type="GO" id="GO:0008745">
    <property type="term" value="F:N-acetylmuramoyl-L-alanine amidase activity"/>
    <property type="evidence" value="ECO:0007669"/>
    <property type="project" value="InterPro"/>
</dbReference>
<comment type="caution">
    <text evidence="3">The sequence shown here is derived from an EMBL/GenBank/DDBJ whole genome shotgun (WGS) entry which is preliminary data.</text>
</comment>
<dbReference type="Pfam" id="PF01471">
    <property type="entry name" value="PG_binding_1"/>
    <property type="match status" value="1"/>
</dbReference>
<gene>
    <name evidence="3" type="ORF">FA727_16210</name>
</gene>
<accession>A0A4U1D063</accession>
<dbReference type="SMART" id="SM00646">
    <property type="entry name" value="Ami_3"/>
    <property type="match status" value="1"/>
</dbReference>
<evidence type="ECO:0000259" key="2">
    <source>
        <dbReference type="SMART" id="SM00646"/>
    </source>
</evidence>
<evidence type="ECO:0000256" key="1">
    <source>
        <dbReference type="ARBA" id="ARBA00022801"/>
    </source>
</evidence>
<evidence type="ECO:0000313" key="3">
    <source>
        <dbReference type="EMBL" id="TKC15669.1"/>
    </source>
</evidence>
<keyword evidence="4" id="KW-1185">Reference proteome</keyword>
<proteinExistence type="predicted"/>
<dbReference type="InterPro" id="IPR036366">
    <property type="entry name" value="PGBDSf"/>
</dbReference>
<dbReference type="AlphaFoldDB" id="A0A4U1D063"/>
<dbReference type="CDD" id="cd02696">
    <property type="entry name" value="MurNAc-LAA"/>
    <property type="match status" value="1"/>
</dbReference>
<dbReference type="Gene3D" id="1.10.101.10">
    <property type="entry name" value="PGBD-like superfamily/PGBD"/>
    <property type="match status" value="2"/>
</dbReference>
<dbReference type="GO" id="GO:0030288">
    <property type="term" value="C:outer membrane-bounded periplasmic space"/>
    <property type="evidence" value="ECO:0007669"/>
    <property type="project" value="TreeGrafter"/>
</dbReference>
<feature type="domain" description="MurNAc-LAA" evidence="2">
    <location>
        <begin position="63"/>
        <end position="171"/>
    </location>
</feature>
<dbReference type="Pfam" id="PF01520">
    <property type="entry name" value="Amidase_3"/>
    <property type="match status" value="1"/>
</dbReference>
<protein>
    <recommendedName>
        <fullName evidence="2">MurNAc-LAA domain-containing protein</fullName>
    </recommendedName>
</protein>
<sequence>MVKFFIDPGHGGTDPGATANGLFEKYLSLAIALKIKSLLLNYENTQVKLSRETDVFIPLGERADMANGWGADYFMSIHINAGRGTGFETFVYTSASAASIAHQNVIHPEILNPSGLKDRGEKRANYQVLRQTNMPAILTENGFIDNASDAAKLKQDSYLDEIAQGHVNGLVKAFGLKKKEVKPVSKPTVQTKPAEAKKNQISVFQSWLNKNYNSGLVVDGKCGPKTRTAVIKALQTELNKQFNARLVVDGKWGPKTKAAVQSIRKGAKGNLVYILQGLLHCAGYNPGKIDGEYGDNTAKAVLDLQKDRKITQDAIAGKNTFEKLLA</sequence>
<dbReference type="InterPro" id="IPR002508">
    <property type="entry name" value="MurNAc-LAA_cat"/>
</dbReference>
<evidence type="ECO:0000313" key="4">
    <source>
        <dbReference type="Proteomes" id="UP000307756"/>
    </source>
</evidence>
<dbReference type="Gene3D" id="3.40.630.40">
    <property type="entry name" value="Zn-dependent exopeptidases"/>
    <property type="match status" value="1"/>
</dbReference>
<keyword evidence="1" id="KW-0378">Hydrolase</keyword>
<dbReference type="SUPFAM" id="SSF53187">
    <property type="entry name" value="Zn-dependent exopeptidases"/>
    <property type="match status" value="1"/>
</dbReference>
<reference evidence="3 4" key="1">
    <citation type="journal article" date="2011" name="J. Microbiol.">
        <title>Bacillus kyonggiensis sp. nov., isolated from soil of a lettuce field.</title>
        <authorList>
            <person name="Dong K."/>
            <person name="Lee S."/>
        </authorList>
    </citation>
    <scope>NUCLEOTIDE SEQUENCE [LARGE SCALE GENOMIC DNA]</scope>
    <source>
        <strain evidence="3 4">NB22</strain>
    </source>
</reference>
<organism evidence="3 4">
    <name type="scientific">Robertmurraya kyonggiensis</name>
    <dbReference type="NCBI Taxonomy" id="1037680"/>
    <lineage>
        <taxon>Bacteria</taxon>
        <taxon>Bacillati</taxon>
        <taxon>Bacillota</taxon>
        <taxon>Bacilli</taxon>
        <taxon>Bacillales</taxon>
        <taxon>Bacillaceae</taxon>
        <taxon>Robertmurraya</taxon>
    </lineage>
</organism>
<dbReference type="GO" id="GO:0009253">
    <property type="term" value="P:peptidoglycan catabolic process"/>
    <property type="evidence" value="ECO:0007669"/>
    <property type="project" value="InterPro"/>
</dbReference>
<dbReference type="InterPro" id="IPR036365">
    <property type="entry name" value="PGBD-like_sf"/>
</dbReference>
<dbReference type="OrthoDB" id="9763643at2"/>
<dbReference type="PANTHER" id="PTHR30404:SF0">
    <property type="entry name" value="N-ACETYLMURAMOYL-L-ALANINE AMIDASE AMIC"/>
    <property type="match status" value="1"/>
</dbReference>
<dbReference type="RefSeq" id="WP_136832600.1">
    <property type="nucleotide sequence ID" value="NZ_SWBM01000004.1"/>
</dbReference>